<dbReference type="GO" id="GO:0009103">
    <property type="term" value="P:lipopolysaccharide biosynthetic process"/>
    <property type="evidence" value="ECO:0007669"/>
    <property type="project" value="UniProtKB-ARBA"/>
</dbReference>
<sequence>MNKILVFLLLGAILLRLPSLFEPNRYADEDIYLTVGMALREGRVLYRDIYDNKPPLIYFTAAVAQNVANFRFILLLWNLIHVAIFYQLAKLILGNNRRMAIVCILFVILSTLPLLEGNIANGEIFMIMPITAAMWLFWKNQASGSFKFFLGVGGLLAFGFLFKVTAVFETGAVGIFLLFYQPVYKSLVDKRIWGLILGFGLPIIIAGEAYVRSTLLQNIGYLSSWTGGSGGGLLERAALVFTLMGLVFLARHKLNRSFIFLTVWLLMSLLGALLSSRPYPHYLLQVVVPFILLVAAVTLSRKALAWSMVALTTAFTLWQIRTVGFWYYRSWPYYLNFLQYTTGQKSKSEYDDFFQGVSRNKDISSYVEQHTQPGERIFVWGTEPAIYVLANRLPVGKYVTSYHIRDFDKTGETFSQIQAALPKTIVIFASEGDYLGFVPWVKSHYPLAREIQDARIYLQPSF</sequence>
<organism evidence="10 11">
    <name type="scientific">Candidatus Amesbacteria bacterium GW2011_GWC2_45_19</name>
    <dbReference type="NCBI Taxonomy" id="1618366"/>
    <lineage>
        <taxon>Bacteria</taxon>
        <taxon>Candidatus Amesiibacteriota</taxon>
    </lineage>
</organism>
<evidence type="ECO:0000256" key="6">
    <source>
        <dbReference type="ARBA" id="ARBA00022989"/>
    </source>
</evidence>
<dbReference type="GO" id="GO:0005886">
    <property type="term" value="C:plasma membrane"/>
    <property type="evidence" value="ECO:0007669"/>
    <property type="project" value="UniProtKB-SubCell"/>
</dbReference>
<dbReference type="GO" id="GO:0016763">
    <property type="term" value="F:pentosyltransferase activity"/>
    <property type="evidence" value="ECO:0007669"/>
    <property type="project" value="TreeGrafter"/>
</dbReference>
<feature type="transmembrane region" description="Helical" evidence="8">
    <location>
        <begin position="257"/>
        <end position="275"/>
    </location>
</feature>
<dbReference type="InterPro" id="IPR050297">
    <property type="entry name" value="LipidA_mod_glycosyltrf_83"/>
</dbReference>
<feature type="transmembrane region" description="Helical" evidence="8">
    <location>
        <begin position="150"/>
        <end position="180"/>
    </location>
</feature>
<evidence type="ECO:0000313" key="10">
    <source>
        <dbReference type="EMBL" id="KKU02555.1"/>
    </source>
</evidence>
<feature type="transmembrane region" description="Helical" evidence="8">
    <location>
        <begin position="305"/>
        <end position="328"/>
    </location>
</feature>
<accession>A0A0G1Q1L3</accession>
<evidence type="ECO:0000256" key="3">
    <source>
        <dbReference type="ARBA" id="ARBA00022676"/>
    </source>
</evidence>
<keyword evidence="3" id="KW-0328">Glycosyltransferase</keyword>
<gene>
    <name evidence="10" type="ORF">UX05_C0011G0021</name>
</gene>
<dbReference type="PANTHER" id="PTHR33908:SF11">
    <property type="entry name" value="MEMBRANE PROTEIN"/>
    <property type="match status" value="1"/>
</dbReference>
<evidence type="ECO:0000256" key="8">
    <source>
        <dbReference type="SAM" id="Phobius"/>
    </source>
</evidence>
<name>A0A0G1Q1L3_9BACT</name>
<feature type="transmembrane region" description="Helical" evidence="8">
    <location>
        <begin position="98"/>
        <end position="115"/>
    </location>
</feature>
<evidence type="ECO:0000259" key="9">
    <source>
        <dbReference type="Pfam" id="PF13231"/>
    </source>
</evidence>
<evidence type="ECO:0000256" key="4">
    <source>
        <dbReference type="ARBA" id="ARBA00022679"/>
    </source>
</evidence>
<keyword evidence="7 8" id="KW-0472">Membrane</keyword>
<feature type="domain" description="Glycosyltransferase RgtA/B/C/D-like" evidence="9">
    <location>
        <begin position="56"/>
        <end position="204"/>
    </location>
</feature>
<keyword evidence="5 8" id="KW-0812">Transmembrane</keyword>
<evidence type="ECO:0000313" key="11">
    <source>
        <dbReference type="Proteomes" id="UP000034264"/>
    </source>
</evidence>
<feature type="transmembrane region" description="Helical" evidence="8">
    <location>
        <begin position="121"/>
        <end position="138"/>
    </location>
</feature>
<comment type="caution">
    <text evidence="10">The sequence shown here is derived from an EMBL/GenBank/DDBJ whole genome shotgun (WGS) entry which is preliminary data.</text>
</comment>
<keyword evidence="2" id="KW-1003">Cell membrane</keyword>
<feature type="transmembrane region" description="Helical" evidence="8">
    <location>
        <begin position="232"/>
        <end position="251"/>
    </location>
</feature>
<feature type="transmembrane region" description="Helical" evidence="8">
    <location>
        <begin position="192"/>
        <end position="211"/>
    </location>
</feature>
<evidence type="ECO:0000256" key="2">
    <source>
        <dbReference type="ARBA" id="ARBA00022475"/>
    </source>
</evidence>
<evidence type="ECO:0000256" key="1">
    <source>
        <dbReference type="ARBA" id="ARBA00004651"/>
    </source>
</evidence>
<dbReference type="Proteomes" id="UP000034264">
    <property type="component" value="Unassembled WGS sequence"/>
</dbReference>
<evidence type="ECO:0000256" key="5">
    <source>
        <dbReference type="ARBA" id="ARBA00022692"/>
    </source>
</evidence>
<reference evidence="10 11" key="1">
    <citation type="journal article" date="2015" name="Nature">
        <title>rRNA introns, odd ribosomes, and small enigmatic genomes across a large radiation of phyla.</title>
        <authorList>
            <person name="Brown C.T."/>
            <person name="Hug L.A."/>
            <person name="Thomas B.C."/>
            <person name="Sharon I."/>
            <person name="Castelle C.J."/>
            <person name="Singh A."/>
            <person name="Wilkins M.J."/>
            <person name="Williams K.H."/>
            <person name="Banfield J.F."/>
        </authorList>
    </citation>
    <scope>NUCLEOTIDE SEQUENCE [LARGE SCALE GENOMIC DNA]</scope>
</reference>
<proteinExistence type="predicted"/>
<feature type="transmembrane region" description="Helical" evidence="8">
    <location>
        <begin position="282"/>
        <end position="299"/>
    </location>
</feature>
<protein>
    <recommendedName>
        <fullName evidence="9">Glycosyltransferase RgtA/B/C/D-like domain-containing protein</fullName>
    </recommendedName>
</protein>
<keyword evidence="4" id="KW-0808">Transferase</keyword>
<comment type="subcellular location">
    <subcellularLocation>
        <location evidence="1">Cell membrane</location>
        <topology evidence="1">Multi-pass membrane protein</topology>
    </subcellularLocation>
</comment>
<dbReference type="Pfam" id="PF13231">
    <property type="entry name" value="PMT_2"/>
    <property type="match status" value="1"/>
</dbReference>
<feature type="transmembrane region" description="Helical" evidence="8">
    <location>
        <begin position="68"/>
        <end position="86"/>
    </location>
</feature>
<keyword evidence="6 8" id="KW-1133">Transmembrane helix</keyword>
<dbReference type="EMBL" id="LCKS01000011">
    <property type="protein sequence ID" value="KKU02555.1"/>
    <property type="molecule type" value="Genomic_DNA"/>
</dbReference>
<dbReference type="PANTHER" id="PTHR33908">
    <property type="entry name" value="MANNOSYLTRANSFERASE YKCB-RELATED"/>
    <property type="match status" value="1"/>
</dbReference>
<dbReference type="AlphaFoldDB" id="A0A0G1Q1L3"/>
<dbReference type="InterPro" id="IPR038731">
    <property type="entry name" value="RgtA/B/C-like"/>
</dbReference>
<evidence type="ECO:0000256" key="7">
    <source>
        <dbReference type="ARBA" id="ARBA00023136"/>
    </source>
</evidence>